<evidence type="ECO:0000256" key="2">
    <source>
        <dbReference type="ARBA" id="ARBA00005779"/>
    </source>
</evidence>
<dbReference type="PANTHER" id="PTHR40043:SF1">
    <property type="entry name" value="UPF0719 INNER MEMBRANE PROTEIN YJFL"/>
    <property type="match status" value="1"/>
</dbReference>
<evidence type="ECO:0000256" key="4">
    <source>
        <dbReference type="ARBA" id="ARBA00022692"/>
    </source>
</evidence>
<feature type="transmembrane region" description="Helical" evidence="7">
    <location>
        <begin position="46"/>
        <end position="66"/>
    </location>
</feature>
<evidence type="ECO:0000256" key="5">
    <source>
        <dbReference type="ARBA" id="ARBA00022989"/>
    </source>
</evidence>
<feature type="transmembrane region" description="Helical" evidence="7">
    <location>
        <begin position="78"/>
        <end position="100"/>
    </location>
</feature>
<comment type="similarity">
    <text evidence="2">Belongs to the UPF0719 family.</text>
</comment>
<dbReference type="EMBL" id="AP018933">
    <property type="protein sequence ID" value="BBG30125.1"/>
    <property type="molecule type" value="Genomic_DNA"/>
</dbReference>
<evidence type="ECO:0000313" key="8">
    <source>
        <dbReference type="EMBL" id="BBG30125.1"/>
    </source>
</evidence>
<dbReference type="AlphaFoldDB" id="A0A348HES3"/>
<evidence type="ECO:0000256" key="1">
    <source>
        <dbReference type="ARBA" id="ARBA00004651"/>
    </source>
</evidence>
<accession>A0A348HES3</accession>
<proteinExistence type="inferred from homology"/>
<gene>
    <name evidence="8" type="ORF">ZBT109_1365</name>
</gene>
<feature type="transmembrane region" description="Helical" evidence="7">
    <location>
        <begin position="13"/>
        <end position="34"/>
    </location>
</feature>
<dbReference type="KEGG" id="zpl:ZBT109_1365"/>
<protein>
    <submittedName>
        <fullName evidence="8">Predicted membrane protein</fullName>
    </submittedName>
</protein>
<name>A0A348HES3_9GAMM</name>
<dbReference type="Pfam" id="PF03994">
    <property type="entry name" value="DUF350"/>
    <property type="match status" value="1"/>
</dbReference>
<evidence type="ECO:0000256" key="6">
    <source>
        <dbReference type="ARBA" id="ARBA00023136"/>
    </source>
</evidence>
<evidence type="ECO:0000256" key="3">
    <source>
        <dbReference type="ARBA" id="ARBA00022475"/>
    </source>
</evidence>
<dbReference type="RefSeq" id="WP_038278908.1">
    <property type="nucleotide sequence ID" value="NZ_AP018933.1"/>
</dbReference>
<dbReference type="InterPro" id="IPR007140">
    <property type="entry name" value="DUF350"/>
</dbReference>
<keyword evidence="9" id="KW-1185">Reference proteome</keyword>
<keyword evidence="3" id="KW-1003">Cell membrane</keyword>
<keyword evidence="5 7" id="KW-1133">Transmembrane helix</keyword>
<organism evidence="8 9">
    <name type="scientific">Zymobacter palmae</name>
    <dbReference type="NCBI Taxonomy" id="33074"/>
    <lineage>
        <taxon>Bacteria</taxon>
        <taxon>Pseudomonadati</taxon>
        <taxon>Pseudomonadota</taxon>
        <taxon>Gammaproteobacteria</taxon>
        <taxon>Oceanospirillales</taxon>
        <taxon>Halomonadaceae</taxon>
        <taxon>Zymobacter group</taxon>
        <taxon>Zymobacter</taxon>
    </lineage>
</organism>
<dbReference type="OrthoDB" id="5573330at2"/>
<dbReference type="STRING" id="1123510.GCA_000620025_00357"/>
<feature type="transmembrane region" description="Helical" evidence="7">
    <location>
        <begin position="112"/>
        <end position="131"/>
    </location>
</feature>
<dbReference type="GO" id="GO:0005886">
    <property type="term" value="C:plasma membrane"/>
    <property type="evidence" value="ECO:0007669"/>
    <property type="project" value="UniProtKB-SubCell"/>
</dbReference>
<reference evidence="8 9" key="1">
    <citation type="submission" date="2018-09" db="EMBL/GenBank/DDBJ databases">
        <title>Zymobacter palmae IAM14233 (=T109) whole genome analysis.</title>
        <authorList>
            <person name="Yanase H."/>
        </authorList>
    </citation>
    <scope>NUCLEOTIDE SEQUENCE [LARGE SCALE GENOMIC DNA]</scope>
    <source>
        <strain evidence="8 9">IAM14233</strain>
    </source>
</reference>
<sequence length="137" mass="14508">MTFSGSLAGLPSFMAYMGSAIAFFIVFQIIYTLITPHHEFKLIRQGNLAAAIALGGTLIGFALPVSNVIAHATSLMDFAIWATVALVVQLLSFIVTSLTMKTLSARIERDEVAAGIYMAAVSVSVGMLNAACMTPAY</sequence>
<evidence type="ECO:0000313" key="9">
    <source>
        <dbReference type="Proteomes" id="UP000267342"/>
    </source>
</evidence>
<evidence type="ECO:0000256" key="7">
    <source>
        <dbReference type="SAM" id="Phobius"/>
    </source>
</evidence>
<dbReference type="Proteomes" id="UP000267342">
    <property type="component" value="Chromosome"/>
</dbReference>
<comment type="subcellular location">
    <subcellularLocation>
        <location evidence="1">Cell membrane</location>
        <topology evidence="1">Multi-pass membrane protein</topology>
    </subcellularLocation>
</comment>
<keyword evidence="4 7" id="KW-0812">Transmembrane</keyword>
<keyword evidence="6 7" id="KW-0472">Membrane</keyword>
<dbReference type="PANTHER" id="PTHR40043">
    <property type="entry name" value="UPF0719 INNER MEMBRANE PROTEIN YJFL"/>
    <property type="match status" value="1"/>
</dbReference>